<name>A0A0A9BR12_ARUDO</name>
<organism evidence="1">
    <name type="scientific">Arundo donax</name>
    <name type="common">Giant reed</name>
    <name type="synonym">Donax arundinaceus</name>
    <dbReference type="NCBI Taxonomy" id="35708"/>
    <lineage>
        <taxon>Eukaryota</taxon>
        <taxon>Viridiplantae</taxon>
        <taxon>Streptophyta</taxon>
        <taxon>Embryophyta</taxon>
        <taxon>Tracheophyta</taxon>
        <taxon>Spermatophyta</taxon>
        <taxon>Magnoliopsida</taxon>
        <taxon>Liliopsida</taxon>
        <taxon>Poales</taxon>
        <taxon>Poaceae</taxon>
        <taxon>PACMAD clade</taxon>
        <taxon>Arundinoideae</taxon>
        <taxon>Arundineae</taxon>
        <taxon>Arundo</taxon>
    </lineage>
</organism>
<proteinExistence type="predicted"/>
<protein>
    <submittedName>
        <fullName evidence="1">Uncharacterized protein</fullName>
    </submittedName>
</protein>
<dbReference type="EMBL" id="GBRH01232069">
    <property type="protein sequence ID" value="JAD65826.1"/>
    <property type="molecule type" value="Transcribed_RNA"/>
</dbReference>
<sequence>MLLGFVHRLCGFKVPSNLKKSARV</sequence>
<reference evidence="1" key="1">
    <citation type="submission" date="2014-09" db="EMBL/GenBank/DDBJ databases">
        <authorList>
            <person name="Magalhaes I.L.F."/>
            <person name="Oliveira U."/>
            <person name="Santos F.R."/>
            <person name="Vidigal T.H.D.A."/>
            <person name="Brescovit A.D."/>
            <person name="Santos A.J."/>
        </authorList>
    </citation>
    <scope>NUCLEOTIDE SEQUENCE</scope>
    <source>
        <tissue evidence="1">Shoot tissue taken approximately 20 cm above the soil surface</tissue>
    </source>
</reference>
<evidence type="ECO:0000313" key="1">
    <source>
        <dbReference type="EMBL" id="JAD65826.1"/>
    </source>
</evidence>
<reference evidence="1" key="2">
    <citation type="journal article" date="2015" name="Data Brief">
        <title>Shoot transcriptome of the giant reed, Arundo donax.</title>
        <authorList>
            <person name="Barrero R.A."/>
            <person name="Guerrero F.D."/>
            <person name="Moolhuijzen P."/>
            <person name="Goolsby J.A."/>
            <person name="Tidwell J."/>
            <person name="Bellgard S.E."/>
            <person name="Bellgard M.I."/>
        </authorList>
    </citation>
    <scope>NUCLEOTIDE SEQUENCE</scope>
    <source>
        <tissue evidence="1">Shoot tissue taken approximately 20 cm above the soil surface</tissue>
    </source>
</reference>
<dbReference type="AlphaFoldDB" id="A0A0A9BR12"/>
<accession>A0A0A9BR12</accession>